<feature type="transmembrane region" description="Helical" evidence="7">
    <location>
        <begin position="86"/>
        <end position="112"/>
    </location>
</feature>
<proteinExistence type="predicted"/>
<keyword evidence="5" id="KW-0408">Iron</keyword>
<evidence type="ECO:0000259" key="8">
    <source>
        <dbReference type="PROSITE" id="PS51379"/>
    </source>
</evidence>
<evidence type="ECO:0000256" key="2">
    <source>
        <dbReference type="ARBA" id="ARBA00022485"/>
    </source>
</evidence>
<evidence type="ECO:0000256" key="7">
    <source>
        <dbReference type="SAM" id="Phobius"/>
    </source>
</evidence>
<dbReference type="InterPro" id="IPR014116">
    <property type="entry name" value="Cyt_c_oxidase_cbb3_FixG"/>
</dbReference>
<feature type="transmembrane region" description="Helical" evidence="7">
    <location>
        <begin position="334"/>
        <end position="354"/>
    </location>
</feature>
<dbReference type="Pfam" id="PF13746">
    <property type="entry name" value="Fer4_18"/>
    <property type="match status" value="1"/>
</dbReference>
<protein>
    <submittedName>
        <fullName evidence="9">Cytochrome c oxidase accessory protein CcoG</fullName>
    </submittedName>
</protein>
<evidence type="ECO:0000256" key="5">
    <source>
        <dbReference type="ARBA" id="ARBA00023004"/>
    </source>
</evidence>
<dbReference type="Gene3D" id="2.60.40.10">
    <property type="entry name" value="Immunoglobulins"/>
    <property type="match status" value="1"/>
</dbReference>
<evidence type="ECO:0000256" key="3">
    <source>
        <dbReference type="ARBA" id="ARBA00022723"/>
    </source>
</evidence>
<keyword evidence="7" id="KW-0812">Transmembrane</keyword>
<keyword evidence="3" id="KW-0479">Metal-binding</keyword>
<keyword evidence="2" id="KW-0004">4Fe-4S</keyword>
<dbReference type="InterPro" id="IPR017896">
    <property type="entry name" value="4Fe4S_Fe-S-bd"/>
</dbReference>
<dbReference type="PROSITE" id="PS51379">
    <property type="entry name" value="4FE4S_FER_2"/>
    <property type="match status" value="1"/>
</dbReference>
<feature type="domain" description="4Fe-4S ferredoxin-type" evidence="8">
    <location>
        <begin position="257"/>
        <end position="285"/>
    </location>
</feature>
<feature type="transmembrane region" description="Helical" evidence="7">
    <location>
        <begin position="42"/>
        <end position="66"/>
    </location>
</feature>
<dbReference type="InterPro" id="IPR009051">
    <property type="entry name" value="Helical_ferredxn"/>
</dbReference>
<organism evidence="9">
    <name type="scientific">Caldithrix abyssi</name>
    <dbReference type="NCBI Taxonomy" id="187145"/>
    <lineage>
        <taxon>Bacteria</taxon>
        <taxon>Pseudomonadati</taxon>
        <taxon>Calditrichota</taxon>
        <taxon>Calditrichia</taxon>
        <taxon>Calditrichales</taxon>
        <taxon>Calditrichaceae</taxon>
        <taxon>Caldithrix</taxon>
    </lineage>
</organism>
<dbReference type="AlphaFoldDB" id="A0A7V4TXL9"/>
<keyword evidence="7" id="KW-0472">Membrane</keyword>
<keyword evidence="7" id="KW-1133">Transmembrane helix</keyword>
<dbReference type="SUPFAM" id="SSF54862">
    <property type="entry name" value="4Fe-4S ferredoxins"/>
    <property type="match status" value="1"/>
</dbReference>
<comment type="caution">
    <text evidence="9">The sequence shown here is derived from an EMBL/GenBank/DDBJ whole genome shotgun (WGS) entry which is preliminary data.</text>
</comment>
<dbReference type="InterPro" id="IPR017900">
    <property type="entry name" value="4Fe4S_Fe_S_CS"/>
</dbReference>
<keyword evidence="4" id="KW-0249">Electron transport</keyword>
<sequence>MADIPKDTESFRDKISTVDKEGKRVWIYPKKPSGNLHRARSVVAIILLAILFAGPFITINGRPLLLLDILNRNFVFFGVRFWPQDIHLFVLGTIALIVFIVLFTVVFGRVWCGWACPQTIFMEMVFRKIEYWIEGDAHQQRKLNQAPWTAEKFFKKGAKHAIFFAIAFIIGNTFLAYIIGKDALFKIITDPPSQHLAGLTAMLIFSGVFYWVYAFFREQICTLVCPYGRLQGVLLDSKSIVVMYDFKRGEPRGKRRKNEEEKYGDCIDCNQCVEVCPTGIDIRNGTQLECVNCTACIDACNAVMDKVKKPRGLIRYDSYKGIENGEKLRFTPRMMGYTAVLAIIVTILTIMLLTRSPVETTILRTPGVLYQELPDGRISNLYNITVVNKTYKPMDITLQLDSIEGDIEMVGGGLHVKASTAAESAFFIKIPKGKLSARNIPLHIKVYSGNELLESVKTSFIGPNPFQKK</sequence>
<dbReference type="GO" id="GO:0046872">
    <property type="term" value="F:metal ion binding"/>
    <property type="evidence" value="ECO:0007669"/>
    <property type="project" value="UniProtKB-KW"/>
</dbReference>
<accession>A0A7V4TXL9</accession>
<dbReference type="GO" id="GO:0005886">
    <property type="term" value="C:plasma membrane"/>
    <property type="evidence" value="ECO:0007669"/>
    <property type="project" value="TreeGrafter"/>
</dbReference>
<dbReference type="Pfam" id="PF11614">
    <property type="entry name" value="FixG_C"/>
    <property type="match status" value="1"/>
</dbReference>
<dbReference type="PANTHER" id="PTHR30176:SF3">
    <property type="entry name" value="FERREDOXIN-TYPE PROTEIN NAPH"/>
    <property type="match status" value="1"/>
</dbReference>
<evidence type="ECO:0000313" key="9">
    <source>
        <dbReference type="EMBL" id="HGY54165.1"/>
    </source>
</evidence>
<feature type="transmembrane region" description="Helical" evidence="7">
    <location>
        <begin position="195"/>
        <end position="216"/>
    </location>
</feature>
<dbReference type="InterPro" id="IPR013783">
    <property type="entry name" value="Ig-like_fold"/>
</dbReference>
<dbReference type="Pfam" id="PF12801">
    <property type="entry name" value="Fer4_5"/>
    <property type="match status" value="1"/>
</dbReference>
<name>A0A7V4TXL9_CALAY</name>
<evidence type="ECO:0000256" key="4">
    <source>
        <dbReference type="ARBA" id="ARBA00022982"/>
    </source>
</evidence>
<dbReference type="InterPro" id="IPR032879">
    <property type="entry name" value="FixG_C"/>
</dbReference>
<evidence type="ECO:0000256" key="1">
    <source>
        <dbReference type="ARBA" id="ARBA00022448"/>
    </source>
</evidence>
<dbReference type="NCBIfam" id="TIGR02745">
    <property type="entry name" value="ccoG_rdxA_fixG"/>
    <property type="match status" value="1"/>
</dbReference>
<dbReference type="Proteomes" id="UP000885779">
    <property type="component" value="Unassembled WGS sequence"/>
</dbReference>
<keyword evidence="1" id="KW-0813">Transport</keyword>
<reference evidence="9" key="1">
    <citation type="journal article" date="2020" name="mSystems">
        <title>Genome- and Community-Level Interaction Insights into Carbon Utilization and Element Cycling Functions of Hydrothermarchaeota in Hydrothermal Sediment.</title>
        <authorList>
            <person name="Zhou Z."/>
            <person name="Liu Y."/>
            <person name="Xu W."/>
            <person name="Pan J."/>
            <person name="Luo Z.H."/>
            <person name="Li M."/>
        </authorList>
    </citation>
    <scope>NUCLEOTIDE SEQUENCE [LARGE SCALE GENOMIC DNA]</scope>
    <source>
        <strain evidence="9">HyVt-577</strain>
    </source>
</reference>
<evidence type="ECO:0000256" key="6">
    <source>
        <dbReference type="ARBA" id="ARBA00023014"/>
    </source>
</evidence>
<feature type="transmembrane region" description="Helical" evidence="7">
    <location>
        <begin position="161"/>
        <end position="180"/>
    </location>
</feature>
<dbReference type="InterPro" id="IPR051684">
    <property type="entry name" value="Electron_Trans/Redox"/>
</dbReference>
<dbReference type="Gene3D" id="1.10.1060.10">
    <property type="entry name" value="Alpha-helical ferredoxin"/>
    <property type="match status" value="1"/>
</dbReference>
<gene>
    <name evidence="9" type="primary">ccoG</name>
    <name evidence="9" type="ORF">ENK44_00555</name>
</gene>
<dbReference type="EMBL" id="DRQG01000004">
    <property type="protein sequence ID" value="HGY54165.1"/>
    <property type="molecule type" value="Genomic_DNA"/>
</dbReference>
<dbReference type="GO" id="GO:0051539">
    <property type="term" value="F:4 iron, 4 sulfur cluster binding"/>
    <property type="evidence" value="ECO:0007669"/>
    <property type="project" value="UniProtKB-KW"/>
</dbReference>
<keyword evidence="6" id="KW-0411">Iron-sulfur</keyword>
<dbReference type="PANTHER" id="PTHR30176">
    <property type="entry name" value="FERREDOXIN-TYPE PROTEIN NAPH"/>
    <property type="match status" value="1"/>
</dbReference>
<dbReference type="PROSITE" id="PS00198">
    <property type="entry name" value="4FE4S_FER_1"/>
    <property type="match status" value="1"/>
</dbReference>